<evidence type="ECO:0000259" key="2">
    <source>
        <dbReference type="Pfam" id="PF00339"/>
    </source>
</evidence>
<evidence type="ECO:0000313" key="4">
    <source>
        <dbReference type="EMBL" id="CAF1158201.1"/>
    </source>
</evidence>
<dbReference type="InterPro" id="IPR011021">
    <property type="entry name" value="Arrestin-like_N"/>
</dbReference>
<dbReference type="EMBL" id="CAJNOE010000337">
    <property type="protein sequence ID" value="CAF1158201.1"/>
    <property type="molecule type" value="Genomic_DNA"/>
</dbReference>
<dbReference type="Gene3D" id="2.60.40.640">
    <property type="match status" value="2"/>
</dbReference>
<dbReference type="AlphaFoldDB" id="A0A814T7K9"/>
<dbReference type="Pfam" id="PF00339">
    <property type="entry name" value="Arrestin_N"/>
    <property type="match status" value="1"/>
</dbReference>
<dbReference type="EMBL" id="CAJOBB010000276">
    <property type="protein sequence ID" value="CAF3636435.1"/>
    <property type="molecule type" value="Genomic_DNA"/>
</dbReference>
<dbReference type="Pfam" id="PF02752">
    <property type="entry name" value="Arrestin_C"/>
    <property type="match status" value="1"/>
</dbReference>
<dbReference type="InterPro" id="IPR011022">
    <property type="entry name" value="Arrestin_C-like"/>
</dbReference>
<dbReference type="GO" id="GO:0015031">
    <property type="term" value="P:protein transport"/>
    <property type="evidence" value="ECO:0007669"/>
    <property type="project" value="TreeGrafter"/>
</dbReference>
<feature type="domain" description="Arrestin-like N-terminal" evidence="2">
    <location>
        <begin position="9"/>
        <end position="136"/>
    </location>
</feature>
<dbReference type="SUPFAM" id="SSF81296">
    <property type="entry name" value="E set domains"/>
    <property type="match status" value="1"/>
</dbReference>
<evidence type="ECO:0000256" key="1">
    <source>
        <dbReference type="ARBA" id="ARBA00005298"/>
    </source>
</evidence>
<reference evidence="4" key="1">
    <citation type="submission" date="2021-02" db="EMBL/GenBank/DDBJ databases">
        <authorList>
            <person name="Nowell W R."/>
        </authorList>
    </citation>
    <scope>NUCLEOTIDE SEQUENCE</scope>
</reference>
<protein>
    <recommendedName>
        <fullName evidence="7">Arrestin C-terminal-like domain-containing protein</fullName>
    </recommendedName>
</protein>
<name>A0A814T7K9_9BILA</name>
<dbReference type="InterPro" id="IPR014756">
    <property type="entry name" value="Ig_E-set"/>
</dbReference>
<dbReference type="Proteomes" id="UP000663868">
    <property type="component" value="Unassembled WGS sequence"/>
</dbReference>
<evidence type="ECO:0000259" key="3">
    <source>
        <dbReference type="Pfam" id="PF02752"/>
    </source>
</evidence>
<evidence type="ECO:0008006" key="7">
    <source>
        <dbReference type="Google" id="ProtNLM"/>
    </source>
</evidence>
<comment type="caution">
    <text evidence="4">The sequence shown here is derived from an EMBL/GenBank/DDBJ whole genome shotgun (WGS) entry which is preliminary data.</text>
</comment>
<dbReference type="PANTHER" id="PTHR11188:SF17">
    <property type="entry name" value="FI21816P1"/>
    <property type="match status" value="1"/>
</dbReference>
<organism evidence="4 6">
    <name type="scientific">Adineta steineri</name>
    <dbReference type="NCBI Taxonomy" id="433720"/>
    <lineage>
        <taxon>Eukaryota</taxon>
        <taxon>Metazoa</taxon>
        <taxon>Spiralia</taxon>
        <taxon>Gnathifera</taxon>
        <taxon>Rotifera</taxon>
        <taxon>Eurotatoria</taxon>
        <taxon>Bdelloidea</taxon>
        <taxon>Adinetida</taxon>
        <taxon>Adinetidae</taxon>
        <taxon>Adineta</taxon>
    </lineage>
</organism>
<gene>
    <name evidence="4" type="ORF">IZO911_LOCUS26170</name>
    <name evidence="5" type="ORF">KXQ929_LOCUS6949</name>
</gene>
<dbReference type="InterPro" id="IPR014752">
    <property type="entry name" value="Arrestin-like_C"/>
</dbReference>
<dbReference type="InterPro" id="IPR050357">
    <property type="entry name" value="Arrestin_domain-protein"/>
</dbReference>
<dbReference type="Proteomes" id="UP000663860">
    <property type="component" value="Unassembled WGS sequence"/>
</dbReference>
<proteinExistence type="inferred from homology"/>
<sequence length="318" mass="35929">MGIPSSKLSVELDRDPAIYYGSELVTGIVRLMTNDIHFSQKQLSVNLLGRAMHEITYYRDSEKHHKVVTFTFLTKTVILTQSCSDEQKYFSSHGQHSWLFEIELPTHIPPTFSIPHIFHTDHPAVEYSIIASLQQSVLAITDTKVIFFRPPILLTPQTAVVLSSVNRKDVFMNVNLFEGLFCVAGSVIQGTIQIENPQHKHIKRVECSIIQTLQVKDDSVVNKIIDVILPIIKDGTDNHYEGTFEIPISEYLPPTFQRLSASGESSPPVNVSYTIKFEVCMSGFFVDFSITKPLTVTIDPWIHENDGTIKLIDRTQLV</sequence>
<comment type="similarity">
    <text evidence="1">Belongs to the arrestin family.</text>
</comment>
<feature type="domain" description="Arrestin C-terminal-like" evidence="3">
    <location>
        <begin position="183"/>
        <end position="298"/>
    </location>
</feature>
<evidence type="ECO:0000313" key="6">
    <source>
        <dbReference type="Proteomes" id="UP000663860"/>
    </source>
</evidence>
<accession>A0A814T7K9</accession>
<dbReference type="GO" id="GO:0005737">
    <property type="term" value="C:cytoplasm"/>
    <property type="evidence" value="ECO:0007669"/>
    <property type="project" value="TreeGrafter"/>
</dbReference>
<evidence type="ECO:0000313" key="5">
    <source>
        <dbReference type="EMBL" id="CAF3636435.1"/>
    </source>
</evidence>
<dbReference type="PANTHER" id="PTHR11188">
    <property type="entry name" value="ARRESTIN DOMAIN CONTAINING PROTEIN"/>
    <property type="match status" value="1"/>
</dbReference>